<accession>A0A2T7ENK1</accession>
<dbReference type="Gramene" id="PUZ69407">
    <property type="protein sequence ID" value="PUZ69407"/>
    <property type="gene ID" value="GQ55_2G105600"/>
</dbReference>
<evidence type="ECO:0000313" key="2">
    <source>
        <dbReference type="Proteomes" id="UP000244336"/>
    </source>
</evidence>
<proteinExistence type="predicted"/>
<gene>
    <name evidence="1" type="ORF">GQ55_2G105600</name>
</gene>
<name>A0A2T7ENK1_9POAL</name>
<dbReference type="AlphaFoldDB" id="A0A2T7ENK1"/>
<protein>
    <submittedName>
        <fullName evidence="1">Uncharacterized protein</fullName>
    </submittedName>
</protein>
<keyword evidence="2" id="KW-1185">Reference proteome</keyword>
<sequence>MRWHVARAMATAYGARGRGNSVRRGAATTAVAGGWAAAGLRAEHRRRGVELHRVRARMTASMNPSRRCRVEPSARGSLERHVMNRFIESAYRKLKVIK</sequence>
<dbReference type="EMBL" id="CM009750">
    <property type="protein sequence ID" value="PUZ69407.1"/>
    <property type="molecule type" value="Genomic_DNA"/>
</dbReference>
<dbReference type="Proteomes" id="UP000244336">
    <property type="component" value="Chromosome 2"/>
</dbReference>
<organism evidence="1 2">
    <name type="scientific">Panicum hallii var. hallii</name>
    <dbReference type="NCBI Taxonomy" id="1504633"/>
    <lineage>
        <taxon>Eukaryota</taxon>
        <taxon>Viridiplantae</taxon>
        <taxon>Streptophyta</taxon>
        <taxon>Embryophyta</taxon>
        <taxon>Tracheophyta</taxon>
        <taxon>Spermatophyta</taxon>
        <taxon>Magnoliopsida</taxon>
        <taxon>Liliopsida</taxon>
        <taxon>Poales</taxon>
        <taxon>Poaceae</taxon>
        <taxon>PACMAD clade</taxon>
        <taxon>Panicoideae</taxon>
        <taxon>Panicodae</taxon>
        <taxon>Paniceae</taxon>
        <taxon>Panicinae</taxon>
        <taxon>Panicum</taxon>
        <taxon>Panicum sect. Panicum</taxon>
    </lineage>
</organism>
<evidence type="ECO:0000313" key="1">
    <source>
        <dbReference type="EMBL" id="PUZ69407.1"/>
    </source>
</evidence>
<reference evidence="1 2" key="1">
    <citation type="submission" date="2018-04" db="EMBL/GenBank/DDBJ databases">
        <title>WGS assembly of Panicum hallii var. hallii HAL2.</title>
        <authorList>
            <person name="Lovell J."/>
            <person name="Jenkins J."/>
            <person name="Lowry D."/>
            <person name="Mamidi S."/>
            <person name="Sreedasyam A."/>
            <person name="Weng X."/>
            <person name="Barry K."/>
            <person name="Bonette J."/>
            <person name="Campitelli B."/>
            <person name="Daum C."/>
            <person name="Gordon S."/>
            <person name="Gould B."/>
            <person name="Lipzen A."/>
            <person name="MacQueen A."/>
            <person name="Palacio-Mejia J."/>
            <person name="Plott C."/>
            <person name="Shakirov E."/>
            <person name="Shu S."/>
            <person name="Yoshinaga Y."/>
            <person name="Zane M."/>
            <person name="Rokhsar D."/>
            <person name="Grimwood J."/>
            <person name="Schmutz J."/>
            <person name="Juenger T."/>
        </authorList>
    </citation>
    <scope>NUCLEOTIDE SEQUENCE [LARGE SCALE GENOMIC DNA]</scope>
    <source>
        <strain evidence="2">cv. HAL2</strain>
    </source>
</reference>